<feature type="transmembrane region" description="Helical" evidence="9">
    <location>
        <begin position="67"/>
        <end position="93"/>
    </location>
</feature>
<feature type="transmembrane region" description="Helical" evidence="9">
    <location>
        <begin position="275"/>
        <end position="293"/>
    </location>
</feature>
<keyword evidence="6 9" id="KW-1133">Transmembrane helix</keyword>
<accession>A0AA41XGX9</accession>
<proteinExistence type="inferred from homology"/>
<feature type="transmembrane region" description="Helical" evidence="9">
    <location>
        <begin position="252"/>
        <end position="269"/>
    </location>
</feature>
<feature type="transmembrane region" description="Helical" evidence="9">
    <location>
        <begin position="198"/>
        <end position="217"/>
    </location>
</feature>
<feature type="transmembrane region" description="Helical" evidence="9">
    <location>
        <begin position="146"/>
        <end position="169"/>
    </location>
</feature>
<dbReference type="InterPro" id="IPR052157">
    <property type="entry name" value="BCAA_transport_permease"/>
</dbReference>
<evidence type="ECO:0000313" key="11">
    <source>
        <dbReference type="Proteomes" id="UP001165587"/>
    </source>
</evidence>
<dbReference type="AlphaFoldDB" id="A0AA41XGX9"/>
<comment type="caution">
    <text evidence="10">The sequence shown here is derived from an EMBL/GenBank/DDBJ whole genome shotgun (WGS) entry which is preliminary data.</text>
</comment>
<dbReference type="PANTHER" id="PTHR11795:SF445">
    <property type="entry name" value="AMINO ACID ABC TRANSPORTER PERMEASE PROTEIN"/>
    <property type="match status" value="1"/>
</dbReference>
<protein>
    <submittedName>
        <fullName evidence="10">Branched-chain amino acid ABC transporter permease</fullName>
    </submittedName>
</protein>
<evidence type="ECO:0000256" key="1">
    <source>
        <dbReference type="ARBA" id="ARBA00004651"/>
    </source>
</evidence>
<evidence type="ECO:0000256" key="5">
    <source>
        <dbReference type="ARBA" id="ARBA00022970"/>
    </source>
</evidence>
<evidence type="ECO:0000256" key="3">
    <source>
        <dbReference type="ARBA" id="ARBA00022475"/>
    </source>
</evidence>
<dbReference type="InterPro" id="IPR001851">
    <property type="entry name" value="ABC_transp_permease"/>
</dbReference>
<name>A0AA41XGX9_9MICO</name>
<dbReference type="Pfam" id="PF02653">
    <property type="entry name" value="BPD_transp_2"/>
    <property type="match status" value="1"/>
</dbReference>
<dbReference type="GO" id="GO:0022857">
    <property type="term" value="F:transmembrane transporter activity"/>
    <property type="evidence" value="ECO:0007669"/>
    <property type="project" value="InterPro"/>
</dbReference>
<feature type="transmembrane region" description="Helical" evidence="9">
    <location>
        <begin position="12"/>
        <end position="32"/>
    </location>
</feature>
<dbReference type="Proteomes" id="UP001165587">
    <property type="component" value="Unassembled WGS sequence"/>
</dbReference>
<evidence type="ECO:0000256" key="7">
    <source>
        <dbReference type="ARBA" id="ARBA00023136"/>
    </source>
</evidence>
<evidence type="ECO:0000313" key="10">
    <source>
        <dbReference type="EMBL" id="MCS5727951.1"/>
    </source>
</evidence>
<dbReference type="PANTHER" id="PTHR11795">
    <property type="entry name" value="BRANCHED-CHAIN AMINO ACID TRANSPORT SYSTEM PERMEASE PROTEIN LIVH"/>
    <property type="match status" value="1"/>
</dbReference>
<keyword evidence="7 9" id="KW-0472">Membrane</keyword>
<feature type="transmembrane region" description="Helical" evidence="9">
    <location>
        <begin position="44"/>
        <end position="61"/>
    </location>
</feature>
<comment type="subcellular location">
    <subcellularLocation>
        <location evidence="1">Cell membrane</location>
        <topology evidence="1">Multi-pass membrane protein</topology>
    </subcellularLocation>
</comment>
<dbReference type="RefSeq" id="WP_259531052.1">
    <property type="nucleotide sequence ID" value="NZ_JANLCK010000017.1"/>
</dbReference>
<keyword evidence="5" id="KW-0029">Amino-acid transport</keyword>
<evidence type="ECO:0000256" key="8">
    <source>
        <dbReference type="ARBA" id="ARBA00037998"/>
    </source>
</evidence>
<reference evidence="10" key="1">
    <citation type="submission" date="2022-08" db="EMBL/GenBank/DDBJ databases">
        <authorList>
            <person name="Deng Y."/>
            <person name="Han X.-F."/>
            <person name="Zhang Y.-Q."/>
        </authorList>
    </citation>
    <scope>NUCLEOTIDE SEQUENCE</scope>
    <source>
        <strain evidence="10">CPCC 203407</strain>
    </source>
</reference>
<keyword evidence="3" id="KW-1003">Cell membrane</keyword>
<feature type="transmembrane region" description="Helical" evidence="9">
    <location>
        <begin position="105"/>
        <end position="126"/>
    </location>
</feature>
<organism evidence="10 11">
    <name type="scientific">Herbiconiux oxytropis</name>
    <dbReference type="NCBI Taxonomy" id="2970915"/>
    <lineage>
        <taxon>Bacteria</taxon>
        <taxon>Bacillati</taxon>
        <taxon>Actinomycetota</taxon>
        <taxon>Actinomycetes</taxon>
        <taxon>Micrococcales</taxon>
        <taxon>Microbacteriaceae</taxon>
        <taxon>Herbiconiux</taxon>
    </lineage>
</organism>
<dbReference type="CDD" id="cd06582">
    <property type="entry name" value="TM_PBP1_LivH_like"/>
    <property type="match status" value="1"/>
</dbReference>
<keyword evidence="11" id="KW-1185">Reference proteome</keyword>
<dbReference type="GO" id="GO:0006865">
    <property type="term" value="P:amino acid transport"/>
    <property type="evidence" value="ECO:0007669"/>
    <property type="project" value="UniProtKB-KW"/>
</dbReference>
<keyword evidence="2" id="KW-0813">Transport</keyword>
<evidence type="ECO:0000256" key="6">
    <source>
        <dbReference type="ARBA" id="ARBA00022989"/>
    </source>
</evidence>
<feature type="transmembrane region" description="Helical" evidence="9">
    <location>
        <begin position="229"/>
        <end position="245"/>
    </location>
</feature>
<evidence type="ECO:0000256" key="4">
    <source>
        <dbReference type="ARBA" id="ARBA00022692"/>
    </source>
</evidence>
<evidence type="ECO:0000256" key="2">
    <source>
        <dbReference type="ARBA" id="ARBA00022448"/>
    </source>
</evidence>
<dbReference type="GO" id="GO:0005886">
    <property type="term" value="C:plasma membrane"/>
    <property type="evidence" value="ECO:0007669"/>
    <property type="project" value="UniProtKB-SubCell"/>
</dbReference>
<comment type="similarity">
    <text evidence="8">Belongs to the binding-protein-dependent transport system permease family. LivHM subfamily.</text>
</comment>
<gene>
    <name evidence="10" type="ORF">N1028_18795</name>
</gene>
<keyword evidence="4 9" id="KW-0812">Transmembrane</keyword>
<sequence length="298" mass="30857">MHLISAAGASPSLVLQLVVSGVVLGSFYALLGMSVSVIYSTTKVFHFAHAFVYTAAAYVALGTASVLGVPIVLAIVIGLIAAVVLGVTIELVVYRSMRRSGASSLGIFLASLGISIAGPNLIQIIFGPDGRNLPVGNPALYTVGTVTFTTWDIVTVVVSWALIGGVLAMRRSRWGLASIAVSANRELSAAVGISPQKIYVYAFAVGSLLIGSAAILFTLNQAATPNMGLQPVLFGFIATFLAGVGNQKTAPLAGFVLGMVVSLSGIWLSQTFQTAVIFGLLFVALIVRPQGIFRKAAV</sequence>
<dbReference type="EMBL" id="JANLCK010000017">
    <property type="protein sequence ID" value="MCS5727951.1"/>
    <property type="molecule type" value="Genomic_DNA"/>
</dbReference>
<evidence type="ECO:0000256" key="9">
    <source>
        <dbReference type="SAM" id="Phobius"/>
    </source>
</evidence>